<reference evidence="2 3" key="1">
    <citation type="submission" date="2017-12" db="EMBL/GenBank/DDBJ databases">
        <title>Isolation and characterization of an aerobic denitrifying Pseudomonas monteilii CY06 from aquaculture ponds.</title>
        <authorList>
            <person name="Ma Q."/>
            <person name="Cai Y."/>
            <person name="He Z."/>
        </authorList>
    </citation>
    <scope>NUCLEOTIDE SEQUENCE [LARGE SCALE GENOMIC DNA]</scope>
    <source>
        <strain evidence="2 3">CY06</strain>
    </source>
</reference>
<dbReference type="AlphaFoldDB" id="A0A2N1IMX2"/>
<dbReference type="InterPro" id="IPR043764">
    <property type="entry name" value="DUF5710"/>
</dbReference>
<gene>
    <name evidence="2" type="ORF">CXB65_21350</name>
</gene>
<protein>
    <recommendedName>
        <fullName evidence="1">DUF5710 domain-containing protein</fullName>
    </recommendedName>
</protein>
<name>A0A2N1IMX2_9PSED</name>
<accession>A0A2N1IMX2</accession>
<sequence length="225" mass="25625">MARIDLVVPFSEKDEAKSLGAKWDPSLKTWYVPEGVAVGGLVRWLPKSDKSDLEHKPEFEVRSPYYFVVESTSGCWGCSKPTRVFAFILPEAHEEFEYVYDEGVEFELTSNLGEWRCNEYRGTVGSVHSMSPAVSKQIRRFTANFKLAYSKAAGQRYFMNHCEHCGAKLGDYFMHAEPGGAFVPMSPEQASKMILVRINERFDANCGIGFATEDFFDWMLLREQP</sequence>
<dbReference type="EMBL" id="PJCG01000052">
    <property type="protein sequence ID" value="PKI19610.1"/>
    <property type="molecule type" value="Genomic_DNA"/>
</dbReference>
<comment type="caution">
    <text evidence="2">The sequence shown here is derived from an EMBL/GenBank/DDBJ whole genome shotgun (WGS) entry which is preliminary data.</text>
</comment>
<evidence type="ECO:0000259" key="1">
    <source>
        <dbReference type="Pfam" id="PF18974"/>
    </source>
</evidence>
<evidence type="ECO:0000313" key="3">
    <source>
        <dbReference type="Proteomes" id="UP000233399"/>
    </source>
</evidence>
<organism evidence="2 3">
    <name type="scientific">Pseudomonas monteilii</name>
    <dbReference type="NCBI Taxonomy" id="76759"/>
    <lineage>
        <taxon>Bacteria</taxon>
        <taxon>Pseudomonadati</taxon>
        <taxon>Pseudomonadota</taxon>
        <taxon>Gammaproteobacteria</taxon>
        <taxon>Pseudomonadales</taxon>
        <taxon>Pseudomonadaceae</taxon>
        <taxon>Pseudomonas</taxon>
    </lineage>
</organism>
<dbReference type="Proteomes" id="UP000233399">
    <property type="component" value="Unassembled WGS sequence"/>
</dbReference>
<proteinExistence type="predicted"/>
<evidence type="ECO:0000313" key="2">
    <source>
        <dbReference type="EMBL" id="PKI19610.1"/>
    </source>
</evidence>
<dbReference type="Pfam" id="PF18974">
    <property type="entry name" value="DUF5710"/>
    <property type="match status" value="1"/>
</dbReference>
<dbReference type="RefSeq" id="WP_101196558.1">
    <property type="nucleotide sequence ID" value="NZ_PJCG01000052.1"/>
</dbReference>
<feature type="domain" description="DUF5710" evidence="1">
    <location>
        <begin position="3"/>
        <end position="46"/>
    </location>
</feature>